<accession>A0AAU9CGN7</accession>
<proteinExistence type="predicted"/>
<keyword evidence="4" id="KW-1185">Reference proteome</keyword>
<dbReference type="KEGG" id="fax:FUAX_37860"/>
<keyword evidence="2" id="KW-0472">Membrane</keyword>
<feature type="region of interest" description="Disordered" evidence="1">
    <location>
        <begin position="78"/>
        <end position="97"/>
    </location>
</feature>
<name>A0AAU9CGN7_9BACT</name>
<keyword evidence="2" id="KW-0812">Transmembrane</keyword>
<evidence type="ECO:0000313" key="3">
    <source>
        <dbReference type="EMBL" id="BDD11354.1"/>
    </source>
</evidence>
<evidence type="ECO:0000313" key="4">
    <source>
        <dbReference type="Proteomes" id="UP001348817"/>
    </source>
</evidence>
<evidence type="ECO:0000256" key="2">
    <source>
        <dbReference type="SAM" id="Phobius"/>
    </source>
</evidence>
<dbReference type="AlphaFoldDB" id="A0AAU9CGN7"/>
<organism evidence="3 4">
    <name type="scientific">Fulvitalea axinellae</name>
    <dbReference type="NCBI Taxonomy" id="1182444"/>
    <lineage>
        <taxon>Bacteria</taxon>
        <taxon>Pseudomonadati</taxon>
        <taxon>Bacteroidota</taxon>
        <taxon>Cytophagia</taxon>
        <taxon>Cytophagales</taxon>
        <taxon>Persicobacteraceae</taxon>
        <taxon>Fulvitalea</taxon>
    </lineage>
</organism>
<dbReference type="EMBL" id="AP025314">
    <property type="protein sequence ID" value="BDD11354.1"/>
    <property type="molecule type" value="Genomic_DNA"/>
</dbReference>
<reference evidence="3 4" key="1">
    <citation type="submission" date="2021-12" db="EMBL/GenBank/DDBJ databases">
        <title>Genome sequencing of bacteria with rrn-lacking chromosome and rrn-plasmid.</title>
        <authorList>
            <person name="Anda M."/>
            <person name="Iwasaki W."/>
        </authorList>
    </citation>
    <scope>NUCLEOTIDE SEQUENCE [LARGE SCALE GENOMIC DNA]</scope>
    <source>
        <strain evidence="3 4">DSM 100852</strain>
    </source>
</reference>
<evidence type="ECO:0008006" key="5">
    <source>
        <dbReference type="Google" id="ProtNLM"/>
    </source>
</evidence>
<evidence type="ECO:0000256" key="1">
    <source>
        <dbReference type="SAM" id="MobiDB-lite"/>
    </source>
</evidence>
<keyword evidence="2" id="KW-1133">Transmembrane helix</keyword>
<protein>
    <recommendedName>
        <fullName evidence="5">Membrane or secreted protein</fullName>
    </recommendedName>
</protein>
<gene>
    <name evidence="3" type="ORF">FUAX_37860</name>
</gene>
<sequence length="97" mass="10745">MLGGLKPYLCRFAQLINPFAMTTTIILGIVMIGLFFALMSVRLIFVKNGQFKGTCASQSPFLNKEGEKCSFCGKEPGEQCKNQEPDNEVDKVLSKFS</sequence>
<feature type="transmembrane region" description="Helical" evidence="2">
    <location>
        <begin position="20"/>
        <end position="45"/>
    </location>
</feature>
<dbReference type="Proteomes" id="UP001348817">
    <property type="component" value="Chromosome"/>
</dbReference>